<accession>A0ABS3AWY0</accession>
<dbReference type="Pfam" id="PF00501">
    <property type="entry name" value="AMP-binding"/>
    <property type="match status" value="1"/>
</dbReference>
<protein>
    <submittedName>
        <fullName evidence="9">Aminotransferase class I/II-fold pyridoxal phosphate-dependent enzyme</fullName>
    </submittedName>
</protein>
<proteinExistence type="inferred from homology"/>
<reference evidence="9" key="1">
    <citation type="submission" date="2021-02" db="EMBL/GenBank/DDBJ databases">
        <title>Activity-based single-cell genomes from oceanic crustal fluid captures similar information to metagenomic and metatranscriptomic surveys with orders of magnitude less sampling.</title>
        <authorList>
            <person name="D'Angelo T.S."/>
            <person name="Orcutt B.N."/>
        </authorList>
    </citation>
    <scope>NUCLEOTIDE SEQUENCE [LARGE SCALE GENOMIC DNA]</scope>
    <source>
        <strain evidence="9">AH-315-E05</strain>
    </source>
</reference>
<evidence type="ECO:0000256" key="5">
    <source>
        <dbReference type="ARBA" id="ARBA00022898"/>
    </source>
</evidence>
<evidence type="ECO:0000256" key="2">
    <source>
        <dbReference type="ARBA" id="ARBA00006432"/>
    </source>
</evidence>
<keyword evidence="9" id="KW-0808">Transferase</keyword>
<dbReference type="CDD" id="cd06454">
    <property type="entry name" value="KBL_like"/>
    <property type="match status" value="1"/>
</dbReference>
<keyword evidence="5" id="KW-0663">Pyridoxal phosphate</keyword>
<dbReference type="GO" id="GO:0008483">
    <property type="term" value="F:transaminase activity"/>
    <property type="evidence" value="ECO:0007669"/>
    <property type="project" value="UniProtKB-KW"/>
</dbReference>
<dbReference type="PROSITE" id="PS50075">
    <property type="entry name" value="CARRIER"/>
    <property type="match status" value="1"/>
</dbReference>
<keyword evidence="10" id="KW-1185">Reference proteome</keyword>
<dbReference type="Pfam" id="PF00550">
    <property type="entry name" value="PP-binding"/>
    <property type="match status" value="1"/>
</dbReference>
<comment type="caution">
    <text evidence="9">The sequence shown here is derived from an EMBL/GenBank/DDBJ whole genome shotgun (WGS) entry which is preliminary data.</text>
</comment>
<dbReference type="Gene3D" id="3.40.640.10">
    <property type="entry name" value="Type I PLP-dependent aspartate aminotransferase-like (Major domain)"/>
    <property type="match status" value="1"/>
</dbReference>
<dbReference type="InterPro" id="IPR036736">
    <property type="entry name" value="ACP-like_sf"/>
</dbReference>
<dbReference type="SUPFAM" id="SSF53383">
    <property type="entry name" value="PLP-dependent transferases"/>
    <property type="match status" value="1"/>
</dbReference>
<dbReference type="PANTHER" id="PTHR22754">
    <property type="entry name" value="DISCO-INTERACTING PROTEIN 2 DIP2 -RELATED"/>
    <property type="match status" value="1"/>
</dbReference>
<dbReference type="Gene3D" id="3.90.1150.10">
    <property type="entry name" value="Aspartate Aminotransferase, domain 1"/>
    <property type="match status" value="1"/>
</dbReference>
<dbReference type="Proteomes" id="UP000765003">
    <property type="component" value="Unassembled WGS sequence"/>
</dbReference>
<dbReference type="InterPro" id="IPR004839">
    <property type="entry name" value="Aminotransferase_I/II_large"/>
</dbReference>
<dbReference type="Gene3D" id="3.30.300.30">
    <property type="match status" value="1"/>
</dbReference>
<organism evidence="9 10">
    <name type="scientific">Sulfobacillus acidophilus</name>
    <dbReference type="NCBI Taxonomy" id="53633"/>
    <lineage>
        <taxon>Bacteria</taxon>
        <taxon>Bacillati</taxon>
        <taxon>Bacillota</taxon>
        <taxon>Clostridia</taxon>
        <taxon>Eubacteriales</taxon>
        <taxon>Clostridiales Family XVII. Incertae Sedis</taxon>
        <taxon>Sulfobacillus</taxon>
    </lineage>
</organism>
<dbReference type="InterPro" id="IPR042099">
    <property type="entry name" value="ANL_N_sf"/>
</dbReference>
<keyword evidence="4" id="KW-0276">Fatty acid metabolism</keyword>
<gene>
    <name evidence="9" type="ORF">JYT19_00280</name>
</gene>
<dbReference type="PROSITE" id="PS00455">
    <property type="entry name" value="AMP_BINDING"/>
    <property type="match status" value="1"/>
</dbReference>
<keyword evidence="7" id="KW-0812">Transmembrane</keyword>
<evidence type="ECO:0000259" key="8">
    <source>
        <dbReference type="PROSITE" id="PS50075"/>
    </source>
</evidence>
<dbReference type="PROSITE" id="PS00599">
    <property type="entry name" value="AA_TRANSFER_CLASS_2"/>
    <property type="match status" value="1"/>
</dbReference>
<dbReference type="InterPro" id="IPR020845">
    <property type="entry name" value="AMP-binding_CS"/>
</dbReference>
<keyword evidence="3" id="KW-0436">Ligase</keyword>
<feature type="domain" description="Carrier" evidence="8">
    <location>
        <begin position="594"/>
        <end position="671"/>
    </location>
</feature>
<dbReference type="SUPFAM" id="SSF47336">
    <property type="entry name" value="ACP-like"/>
    <property type="match status" value="1"/>
</dbReference>
<evidence type="ECO:0000256" key="1">
    <source>
        <dbReference type="ARBA" id="ARBA00001933"/>
    </source>
</evidence>
<evidence type="ECO:0000256" key="3">
    <source>
        <dbReference type="ARBA" id="ARBA00022598"/>
    </source>
</evidence>
<dbReference type="Gene3D" id="1.10.1200.10">
    <property type="entry name" value="ACP-like"/>
    <property type="match status" value="1"/>
</dbReference>
<keyword evidence="7" id="KW-1133">Transmembrane helix</keyword>
<dbReference type="Pfam" id="PF00155">
    <property type="entry name" value="Aminotran_1_2"/>
    <property type="match status" value="1"/>
</dbReference>
<dbReference type="EMBL" id="JAFITA010000002">
    <property type="protein sequence ID" value="MBN4077327.1"/>
    <property type="molecule type" value="Genomic_DNA"/>
</dbReference>
<comment type="similarity">
    <text evidence="2">Belongs to the ATP-dependent AMP-binding enzyme family.</text>
</comment>
<dbReference type="InterPro" id="IPR025110">
    <property type="entry name" value="AMP-bd_C"/>
</dbReference>
<dbReference type="InterPro" id="IPR040097">
    <property type="entry name" value="FAAL/FAAC"/>
</dbReference>
<keyword evidence="7" id="KW-0472">Membrane</keyword>
<evidence type="ECO:0000313" key="10">
    <source>
        <dbReference type="Proteomes" id="UP000765003"/>
    </source>
</evidence>
<keyword evidence="6" id="KW-0443">Lipid metabolism</keyword>
<dbReference type="Gene3D" id="3.40.50.12780">
    <property type="entry name" value="N-terminal domain of ligase-like"/>
    <property type="match status" value="1"/>
</dbReference>
<feature type="transmembrane region" description="Helical" evidence="7">
    <location>
        <begin position="65"/>
        <end position="92"/>
    </location>
</feature>
<evidence type="ECO:0000256" key="6">
    <source>
        <dbReference type="ARBA" id="ARBA00023098"/>
    </source>
</evidence>
<dbReference type="InterPro" id="IPR045851">
    <property type="entry name" value="AMP-bd_C_sf"/>
</dbReference>
<dbReference type="InterPro" id="IPR001917">
    <property type="entry name" value="Aminotrans_II_pyridoxalP_BS"/>
</dbReference>
<dbReference type="PANTHER" id="PTHR22754:SF32">
    <property type="entry name" value="DISCO-INTERACTING PROTEIN 2"/>
    <property type="match status" value="1"/>
</dbReference>
<dbReference type="InterPro" id="IPR015422">
    <property type="entry name" value="PyrdxlP-dep_Trfase_small"/>
</dbReference>
<keyword evidence="9" id="KW-0032">Aminotransferase</keyword>
<evidence type="ECO:0000256" key="4">
    <source>
        <dbReference type="ARBA" id="ARBA00022832"/>
    </source>
</evidence>
<dbReference type="InterPro" id="IPR015424">
    <property type="entry name" value="PyrdxlP-dep_Trfase"/>
</dbReference>
<dbReference type="InterPro" id="IPR000873">
    <property type="entry name" value="AMP-dep_synth/lig_dom"/>
</dbReference>
<dbReference type="SUPFAM" id="SSF56801">
    <property type="entry name" value="Acetyl-CoA synthetase-like"/>
    <property type="match status" value="1"/>
</dbReference>
<evidence type="ECO:0000313" key="9">
    <source>
        <dbReference type="EMBL" id="MBN4077327.1"/>
    </source>
</evidence>
<sequence>MNQEHNLKTFVELAQMRAANEPNKVGYTFLSGEDKHQLTYQQLDEKAKGIANALLQKNLSGQRALLLYMPGFDYITAFFGCLYAGVVAVPAYPPDPNRLNRTLPRLLNVIVDSQSSVILTTSFIESVAQEMFKDSQQSLQWLSSDLISPNKKLQKGSPNIGENTLAFLQYTSGSTSNPRGVMLSHQNLLSNLQLAKQVMNYGENPHGVSWLPPYHDMGLIGGILQPLLVGFEVTLMSPLDFLSNPFLWLKTISDTKATASAGPNFAYDLCVKRIKPEQKKQLDLSNWTIAVNGAEPVRLETMNRFADCFASCGFKRSYFHPCYGLAESTLYVSGGRKNGSGPKIIDVDGKKLEKGKVVLATINSETTFSLVGCGTQSPTQKICVVDPNNKTLCSDKTVGEIWVSHKSVASGYWNKPKKNKAIFFAYTSDTKEGPFLRTGDLGFLFEGELFVTGRIKDMIIIRGRNHYPQDIEKTIENCHKDIRYHCGAAFCIEKNDNEALVAVFEVKNYDSKKQLKQIISAIRNAVNKNHDLQIHSIVLIKPKAIPKTSSGKIQRHACKNMYKQNQLDEVHIWHSDNEEIDLSPTISNEGEIKKNQTQALKELSILAAKALGIKSKNIKTSEPLVHYGLDSLMRQELIGLIEESFGKKLHNDLIDESTTLQNIAEFLKEHKASTLNPKRKNIVSKNIPAKYYDFSKSDEYLTFKKQILDLENLGIKNPYFDVHQKLVRDTTQIGNKKLINFSNYNYIGMAGDEYVSKKAKKAIDRYGTSVCASRLVSGERPLHKKLEEKIASFTGAKSSLVFVSGHATNVSTIGNLFGKGDLIVYDSYSHNSILQGCELSKAKSVPFVHNDFNALDQLLFEKRAQYERVVIVIEGIYSMDGDIPYLPKFIEVKKRHKCFLMIDEAHSTGALGKNGRGISEYFNTNPKDVDLFMGTLSKSFASCGGYIAGSKELIEYLSYSSPGFVYSVGISPANTAAALAAIELLEKEPKRVKKLHENSKLFLSLAKSAKLNTGQSKDSPIIPIILGCSIKTLILSQKLYEKGINVRPIIYPAVAEKAARLRFFITSCHSKTQIEHTVKIVAEEFKNCASL</sequence>
<evidence type="ECO:0000256" key="7">
    <source>
        <dbReference type="SAM" id="Phobius"/>
    </source>
</evidence>
<dbReference type="InterPro" id="IPR015421">
    <property type="entry name" value="PyrdxlP-dep_Trfase_major"/>
</dbReference>
<name>A0ABS3AWY0_9FIRM</name>
<dbReference type="InterPro" id="IPR009081">
    <property type="entry name" value="PP-bd_ACP"/>
</dbReference>
<dbReference type="CDD" id="cd05931">
    <property type="entry name" value="FAAL"/>
    <property type="match status" value="1"/>
</dbReference>
<comment type="cofactor">
    <cofactor evidence="1">
        <name>pyridoxal 5'-phosphate</name>
        <dbReference type="ChEBI" id="CHEBI:597326"/>
    </cofactor>
</comment>
<dbReference type="Pfam" id="PF23024">
    <property type="entry name" value="AMP-dom_DIP2-like"/>
    <property type="match status" value="1"/>
</dbReference>